<dbReference type="EMBL" id="UINC01003619">
    <property type="protein sequence ID" value="SVA07884.1"/>
    <property type="molecule type" value="Genomic_DNA"/>
</dbReference>
<dbReference type="PANTHER" id="PTHR30483:SF6">
    <property type="entry name" value="PERIPLASMIC BINDING PROTEIN OF ABC TRANSPORTER FOR NATURAL AMINO ACIDS"/>
    <property type="match status" value="1"/>
</dbReference>
<dbReference type="InterPro" id="IPR019546">
    <property type="entry name" value="TAT_signal_bac_arc"/>
</dbReference>
<name>A0A381SWV9_9ZZZZ</name>
<sequence>MKRNKLSKNVKSTRRKFLKKIGTTAAVIGATSSFPMPWVRRVDAADHLLIGVPSSLSTPYGVADDQDHLNGTIMAMEDWNAKGGVQGREIKIFVPDYDKLSPESSQQTIAACIDKKVHAISNSFTFAPIPAMDESAKWKAPYLQGNTQRLATEQFKKNPKKYSHIFQTDPSEVNYGWTIPLWAMAMEKTGVWKPKNRKVHIVSEQVGYNQTILKAAKQAWPKSTFEIAADTQIQYPVNDWSPVIQELKKVDASVIQINHWVASEYAAFCKQFRADPVPGSLVYMQYGPSQPEFLELGRRATEGFCWGTVLGIYGDEMGENFRKKYLKRFPEYGTYEKNTMGVVYTGNGYDIVNYLVASWNATKALGTNRDDFKKNCDWIRVNPVRGVCGPMDMNNEYQEALHFPNNGFGNQADTHNTGMGTLYCQVQDVQHKIIWPPEYNQSELRPSPWW</sequence>
<dbReference type="PANTHER" id="PTHR30483">
    <property type="entry name" value="LEUCINE-SPECIFIC-BINDING PROTEIN"/>
    <property type="match status" value="1"/>
</dbReference>
<feature type="domain" description="Leucine-binding protein" evidence="2">
    <location>
        <begin position="50"/>
        <end position="397"/>
    </location>
</feature>
<proteinExistence type="predicted"/>
<protein>
    <recommendedName>
        <fullName evidence="2">Leucine-binding protein domain-containing protein</fullName>
    </recommendedName>
</protein>
<dbReference type="NCBIfam" id="TIGR01409">
    <property type="entry name" value="TAT_signal_seq"/>
    <property type="match status" value="1"/>
</dbReference>
<reference evidence="3" key="1">
    <citation type="submission" date="2018-05" db="EMBL/GenBank/DDBJ databases">
        <authorList>
            <person name="Lanie J.A."/>
            <person name="Ng W.-L."/>
            <person name="Kazmierczak K.M."/>
            <person name="Andrzejewski T.M."/>
            <person name="Davidsen T.M."/>
            <person name="Wayne K.J."/>
            <person name="Tettelin H."/>
            <person name="Glass J.I."/>
            <person name="Rusch D."/>
            <person name="Podicherti R."/>
            <person name="Tsui H.-C.T."/>
            <person name="Winkler M.E."/>
        </authorList>
    </citation>
    <scope>NUCLEOTIDE SEQUENCE</scope>
</reference>
<keyword evidence="1" id="KW-0732">Signal</keyword>
<dbReference type="PROSITE" id="PS51318">
    <property type="entry name" value="TAT"/>
    <property type="match status" value="1"/>
</dbReference>
<evidence type="ECO:0000259" key="2">
    <source>
        <dbReference type="Pfam" id="PF13458"/>
    </source>
</evidence>
<dbReference type="InterPro" id="IPR006311">
    <property type="entry name" value="TAT_signal"/>
</dbReference>
<organism evidence="3">
    <name type="scientific">marine metagenome</name>
    <dbReference type="NCBI Taxonomy" id="408172"/>
    <lineage>
        <taxon>unclassified sequences</taxon>
        <taxon>metagenomes</taxon>
        <taxon>ecological metagenomes</taxon>
    </lineage>
</organism>
<dbReference type="AlphaFoldDB" id="A0A381SWV9"/>
<dbReference type="Gene3D" id="3.40.50.2300">
    <property type="match status" value="2"/>
</dbReference>
<dbReference type="InterPro" id="IPR051010">
    <property type="entry name" value="BCAA_transport"/>
</dbReference>
<dbReference type="InterPro" id="IPR028081">
    <property type="entry name" value="Leu-bd"/>
</dbReference>
<gene>
    <name evidence="3" type="ORF">METZ01_LOCUS60738</name>
</gene>
<accession>A0A381SWV9</accession>
<evidence type="ECO:0000256" key="1">
    <source>
        <dbReference type="ARBA" id="ARBA00022729"/>
    </source>
</evidence>
<dbReference type="Pfam" id="PF13458">
    <property type="entry name" value="Peripla_BP_6"/>
    <property type="match status" value="1"/>
</dbReference>
<dbReference type="InterPro" id="IPR028082">
    <property type="entry name" value="Peripla_BP_I"/>
</dbReference>
<dbReference type="SUPFAM" id="SSF53822">
    <property type="entry name" value="Periplasmic binding protein-like I"/>
    <property type="match status" value="1"/>
</dbReference>
<evidence type="ECO:0000313" key="3">
    <source>
        <dbReference type="EMBL" id="SVA07884.1"/>
    </source>
</evidence>